<dbReference type="Proteomes" id="UP000218554">
    <property type="component" value="Chromosome"/>
</dbReference>
<evidence type="ECO:0000313" key="2">
    <source>
        <dbReference type="EMBL" id="BAU73686.1"/>
    </source>
</evidence>
<reference evidence="2 3" key="2">
    <citation type="journal article" date="2017" name="Int. J. Syst. Evol. Microbiol.">
        <title>Pseudomonas furukawaii sp. nov., a polychlorinated biphenyl-degrading bacterium isolated from biphenyl-contaminated soil in Japan.</title>
        <authorList>
            <person name="Kimura N."/>
            <person name="Watanabe T."/>
            <person name="Suenaga H."/>
            <person name="Fujihara H."/>
            <person name="Futagami T."/>
            <person name="Goto M."/>
            <person name="Hanada S."/>
            <person name="Hirose J."/>
        </authorList>
    </citation>
    <scope>NUCLEOTIDE SEQUENCE [LARGE SCALE GENOMIC DNA]</scope>
    <source>
        <strain evidence="3">DSM 10086 / NBRC 110670 / KF707</strain>
    </source>
</reference>
<reference evidence="3" key="1">
    <citation type="submission" date="2015-05" db="EMBL/GenBank/DDBJ databases">
        <title>Draft genome sequencing of a biphenyl-degrading bacterium, Pseudomonas balearica KF707 (=NBRC110670).</title>
        <authorList>
            <person name="Kimura N."/>
            <person name="Hirose J."/>
            <person name="Watanabe T."/>
            <person name="Suenaga H."/>
            <person name="Fujihara H."/>
            <person name="Noguchi M."/>
            <person name="Hashimoto M."/>
            <person name="Shimodaira J."/>
            <person name="Tsuchikane K."/>
            <person name="Hosoyama A."/>
            <person name="Yamazoe A."/>
            <person name="Fujita N."/>
            <person name="Furukawa K."/>
        </authorList>
    </citation>
    <scope>NUCLEOTIDE SEQUENCE [LARGE SCALE GENOMIC DNA]</scope>
    <source>
        <strain evidence="3">DSM 10086 / NBRC 110670 / KF707</strain>
    </source>
</reference>
<name>A0AAD1BZ34_METFU</name>
<evidence type="ECO:0000313" key="3">
    <source>
        <dbReference type="Proteomes" id="UP000218554"/>
    </source>
</evidence>
<feature type="region of interest" description="Disordered" evidence="1">
    <location>
        <begin position="21"/>
        <end position="42"/>
    </location>
</feature>
<keyword evidence="3" id="KW-1185">Reference proteome</keyword>
<organism evidence="2 3">
    <name type="scientific">Metapseudomonas furukawaii</name>
    <name type="common">Pseudomonas furukawaii</name>
    <dbReference type="NCBI Taxonomy" id="1149133"/>
    <lineage>
        <taxon>Bacteria</taxon>
        <taxon>Pseudomonadati</taxon>
        <taxon>Pseudomonadota</taxon>
        <taxon>Gammaproteobacteria</taxon>
        <taxon>Pseudomonadales</taxon>
        <taxon>Pseudomonadaceae</taxon>
        <taxon>Metapseudomonas</taxon>
    </lineage>
</organism>
<sequence>MRRTAFWAVWPRFRRPPSRSCFQSFTPEGRPDEGWRRTTRGGKPGAIVSCRINCARDALKTASNGYRRLKWRADSNGKPRQS</sequence>
<dbReference type="EMBL" id="AP014862">
    <property type="protein sequence ID" value="BAU73686.1"/>
    <property type="molecule type" value="Genomic_DNA"/>
</dbReference>
<accession>A0AAD1BZ34</accession>
<protein>
    <submittedName>
        <fullName evidence="2">Uncharacterized protein</fullName>
    </submittedName>
</protein>
<evidence type="ECO:0000256" key="1">
    <source>
        <dbReference type="SAM" id="MobiDB-lite"/>
    </source>
</evidence>
<dbReference type="KEGG" id="pfuw:KF707C_19980"/>
<gene>
    <name evidence="2" type="ORF">KF707C_19980</name>
</gene>
<proteinExistence type="predicted"/>
<dbReference type="AlphaFoldDB" id="A0AAD1BZ34"/>